<organism evidence="1 2">
    <name type="scientific">Metallococcus carri</name>
    <dbReference type="NCBI Taxonomy" id="1656884"/>
    <lineage>
        <taxon>Bacteria</taxon>
        <taxon>Bacillati</taxon>
        <taxon>Actinomycetota</taxon>
        <taxon>Actinomycetes</taxon>
        <taxon>Micrococcales</taxon>
        <taxon>Dermacoccaceae</taxon>
        <taxon>Metallococcus</taxon>
    </lineage>
</organism>
<evidence type="ECO:0000313" key="2">
    <source>
        <dbReference type="Proteomes" id="UP000744769"/>
    </source>
</evidence>
<dbReference type="AlphaFoldDB" id="A0A967AXH5"/>
<gene>
    <name evidence="1" type="ORF">G9U51_00350</name>
</gene>
<evidence type="ECO:0000313" key="1">
    <source>
        <dbReference type="EMBL" id="NHN54234.1"/>
    </source>
</evidence>
<protein>
    <submittedName>
        <fullName evidence="1">Nucleotidyl transferase AbiEii/AbiGii toxin family protein</fullName>
    </submittedName>
</protein>
<name>A0A967AXH5_9MICO</name>
<sequence>MHRAPHDPRGARPGPVPGVAGPEAVLVDEIFHRLPETTIAEKGITILERGISSTRWRDYVDTVQLARQGIDADDLLRSARAVAHFRGISLEPIAPHVLGYEKIGQTKWAAWRRKEHLEEICESDLAARTLCSTTVVPAPADVVDQ</sequence>
<dbReference type="InterPro" id="IPR014942">
    <property type="entry name" value="AbiEii"/>
</dbReference>
<dbReference type="Proteomes" id="UP000744769">
    <property type="component" value="Unassembled WGS sequence"/>
</dbReference>
<dbReference type="GO" id="GO:0016740">
    <property type="term" value="F:transferase activity"/>
    <property type="evidence" value="ECO:0007669"/>
    <property type="project" value="UniProtKB-KW"/>
</dbReference>
<proteinExistence type="predicted"/>
<accession>A0A967AXH5</accession>
<keyword evidence="1" id="KW-0808">Transferase</keyword>
<dbReference type="Pfam" id="PF08843">
    <property type="entry name" value="AbiEii"/>
    <property type="match status" value="1"/>
</dbReference>
<dbReference type="EMBL" id="JAAOIV010000001">
    <property type="protein sequence ID" value="NHN54234.1"/>
    <property type="molecule type" value="Genomic_DNA"/>
</dbReference>
<comment type="caution">
    <text evidence="1">The sequence shown here is derived from an EMBL/GenBank/DDBJ whole genome shotgun (WGS) entry which is preliminary data.</text>
</comment>
<reference evidence="1" key="1">
    <citation type="submission" date="2020-03" db="EMBL/GenBank/DDBJ databases">
        <title>Draft sequencing of Calidifontibacter sp. DB0510.</title>
        <authorList>
            <person name="Kim D.-U."/>
        </authorList>
    </citation>
    <scope>NUCLEOTIDE SEQUENCE</scope>
    <source>
        <strain evidence="1">DB0510</strain>
    </source>
</reference>
<keyword evidence="2" id="KW-1185">Reference proteome</keyword>